<keyword evidence="2" id="KW-1185">Reference proteome</keyword>
<organism evidence="1 2">
    <name type="scientific">Amycolatopsis decaplanina DSM 44594</name>
    <dbReference type="NCBI Taxonomy" id="1284240"/>
    <lineage>
        <taxon>Bacteria</taxon>
        <taxon>Bacillati</taxon>
        <taxon>Actinomycetota</taxon>
        <taxon>Actinomycetes</taxon>
        <taxon>Pseudonocardiales</taxon>
        <taxon>Pseudonocardiaceae</taxon>
        <taxon>Amycolatopsis</taxon>
    </lineage>
</organism>
<proteinExistence type="predicted"/>
<comment type="caution">
    <text evidence="1">The sequence shown here is derived from an EMBL/GenBank/DDBJ whole genome shotgun (WGS) entry which is preliminary data.</text>
</comment>
<protein>
    <submittedName>
        <fullName evidence="1">Uncharacterized protein</fullName>
    </submittedName>
</protein>
<accession>M2XFK2</accession>
<name>M2XFK2_9PSEU</name>
<dbReference type="AlphaFoldDB" id="M2XFK2"/>
<dbReference type="Proteomes" id="UP000054226">
    <property type="component" value="Unassembled WGS sequence"/>
</dbReference>
<evidence type="ECO:0000313" key="2">
    <source>
        <dbReference type="Proteomes" id="UP000054226"/>
    </source>
</evidence>
<sequence length="85" mass="9996">MSMRRRLAGHHDRKLVPVGIRHFHLTAFTDADSGRTERNEPVDFRKRAVQNETEPVPPGLRFLRRQEADPETGVVVRDRIEPREW</sequence>
<evidence type="ECO:0000313" key="1">
    <source>
        <dbReference type="EMBL" id="EME59806.1"/>
    </source>
</evidence>
<reference evidence="1 2" key="1">
    <citation type="journal article" date="2013" name="Genome Announc.">
        <title>Draft Genome Sequence of Amycolatopsis decaplanina Strain DSM 44594T.</title>
        <authorList>
            <person name="Kaur N."/>
            <person name="Kumar S."/>
            <person name="Bala M."/>
            <person name="Raghava G.P."/>
            <person name="Mayilraj S."/>
        </authorList>
    </citation>
    <scope>NUCLEOTIDE SEQUENCE [LARGE SCALE GENOMIC DNA]</scope>
    <source>
        <strain evidence="1 2">DSM 44594</strain>
    </source>
</reference>
<dbReference type="EMBL" id="AOHO01000049">
    <property type="protein sequence ID" value="EME59806.1"/>
    <property type="molecule type" value="Genomic_DNA"/>
</dbReference>
<gene>
    <name evidence="1" type="ORF">H074_16611</name>
</gene>